<feature type="chain" id="PRO_5015174417" evidence="1">
    <location>
        <begin position="21"/>
        <end position="105"/>
    </location>
</feature>
<evidence type="ECO:0000313" key="2">
    <source>
        <dbReference type="EMBL" id="GBF50967.1"/>
    </source>
</evidence>
<dbReference type="InterPro" id="IPR025113">
    <property type="entry name" value="TRL-like"/>
</dbReference>
<dbReference type="PROSITE" id="PS51257">
    <property type="entry name" value="PROKAR_LIPOPROTEIN"/>
    <property type="match status" value="1"/>
</dbReference>
<feature type="signal peptide" evidence="1">
    <location>
        <begin position="1"/>
        <end position="20"/>
    </location>
</feature>
<dbReference type="Proteomes" id="UP000245133">
    <property type="component" value="Unassembled WGS sequence"/>
</dbReference>
<sequence>MKKTVILLFLTIFLGFYSCATGPTHGLIFTYNDFPGEFNPNNDVKAIKSAEGCQHAILGLFTFGDAGAGQVARDNKIERIATIDHSTISVWTLAYRSYCTKVTGE</sequence>
<dbReference type="Pfam" id="PF13146">
    <property type="entry name" value="TRL"/>
    <property type="match status" value="1"/>
</dbReference>
<reference evidence="2 3" key="1">
    <citation type="submission" date="2018-02" db="EMBL/GenBank/DDBJ databases">
        <title>Novel Leptospira species isolated from soil and water in Japan.</title>
        <authorList>
            <person name="Nakao R."/>
            <person name="Masuzawa T."/>
        </authorList>
    </citation>
    <scope>NUCLEOTIDE SEQUENCE [LARGE SCALE GENOMIC DNA]</scope>
    <source>
        <strain evidence="2 3">YH101</strain>
    </source>
</reference>
<dbReference type="AlphaFoldDB" id="A0A2P2E243"/>
<evidence type="ECO:0000313" key="3">
    <source>
        <dbReference type="Proteomes" id="UP000245133"/>
    </source>
</evidence>
<keyword evidence="1" id="KW-0732">Signal</keyword>
<dbReference type="EMBL" id="BFBB01000008">
    <property type="protein sequence ID" value="GBF50967.1"/>
    <property type="molecule type" value="Genomic_DNA"/>
</dbReference>
<name>A0A2P2E243_9LEPT</name>
<dbReference type="RefSeq" id="WP_108977210.1">
    <property type="nucleotide sequence ID" value="NZ_BFBB01000008.1"/>
</dbReference>
<keyword evidence="3" id="KW-1185">Reference proteome</keyword>
<gene>
    <name evidence="2" type="ORF">LPTSP4_24980</name>
</gene>
<evidence type="ECO:0000256" key="1">
    <source>
        <dbReference type="SAM" id="SignalP"/>
    </source>
</evidence>
<dbReference type="OrthoDB" id="331113at2"/>
<proteinExistence type="predicted"/>
<accession>A0A2P2E243</accession>
<protein>
    <submittedName>
        <fullName evidence="2">TRL-like family protein</fullName>
    </submittedName>
</protein>
<organism evidence="2 3">
    <name type="scientific">Leptospira ryugenii</name>
    <dbReference type="NCBI Taxonomy" id="1917863"/>
    <lineage>
        <taxon>Bacteria</taxon>
        <taxon>Pseudomonadati</taxon>
        <taxon>Spirochaetota</taxon>
        <taxon>Spirochaetia</taxon>
        <taxon>Leptospirales</taxon>
        <taxon>Leptospiraceae</taxon>
        <taxon>Leptospira</taxon>
    </lineage>
</organism>
<comment type="caution">
    <text evidence="2">The sequence shown here is derived from an EMBL/GenBank/DDBJ whole genome shotgun (WGS) entry which is preliminary data.</text>
</comment>